<gene>
    <name evidence="3" type="ORF">SAMN05443144_107131</name>
</gene>
<feature type="domain" description="Protein SirB1 N-terminal" evidence="2">
    <location>
        <begin position="105"/>
        <end position="254"/>
    </location>
</feature>
<name>A0A1M5APE7_9BACT</name>
<dbReference type="STRING" id="1194090.SAMN05443144_107131"/>
<evidence type="ECO:0000256" key="1">
    <source>
        <dbReference type="ARBA" id="ARBA00007100"/>
    </source>
</evidence>
<dbReference type="PANTHER" id="PTHR31350">
    <property type="entry name" value="SI:DKEY-261L7.2"/>
    <property type="match status" value="1"/>
</dbReference>
<accession>A0A1M5APE7</accession>
<organism evidence="3 4">
    <name type="scientific">Fodinibius roseus</name>
    <dbReference type="NCBI Taxonomy" id="1194090"/>
    <lineage>
        <taxon>Bacteria</taxon>
        <taxon>Pseudomonadati</taxon>
        <taxon>Balneolota</taxon>
        <taxon>Balneolia</taxon>
        <taxon>Balneolales</taxon>
        <taxon>Balneolaceae</taxon>
        <taxon>Fodinibius</taxon>
    </lineage>
</organism>
<comment type="similarity">
    <text evidence="1">Belongs to the UPF0162 family.</text>
</comment>
<evidence type="ECO:0000313" key="3">
    <source>
        <dbReference type="EMBL" id="SHF31977.1"/>
    </source>
</evidence>
<dbReference type="OrthoDB" id="188084at2"/>
<proteinExistence type="inferred from homology"/>
<sequence length="286" mass="33356">MADKTEIQSLVFLLEDPDPYIQSAVRSRLFELGENAVPLLDQHKSEITDEHERAQISEIIQWITYSSVEEDFSDVLENGLDNLEQLEKAAFILARFDNPTLRIAEYRQKLDRFAERIATDVRYSLSDSQKMHKVLDLVFTELEFSGSTTDYYNPENSYLNRVIDRRQGLPISLGLIVLFIARRLDLPFRGVAMPIHFMLMYKSEQEKILIDPFDHGKIVTYNQCFYFLEQNGVTPRSEHFEPSREPAILARCIRNLINSYEKKEMTPKAESLTSLLQTVEMMTHYE</sequence>
<dbReference type="EMBL" id="FQUS01000007">
    <property type="protein sequence ID" value="SHF31977.1"/>
    <property type="molecule type" value="Genomic_DNA"/>
</dbReference>
<dbReference type="PANTHER" id="PTHR31350:SF21">
    <property type="entry name" value="F-BOX ONLY PROTEIN 21"/>
    <property type="match status" value="1"/>
</dbReference>
<dbReference type="Pfam" id="PF13369">
    <property type="entry name" value="Transglut_core2"/>
    <property type="match status" value="1"/>
</dbReference>
<dbReference type="AlphaFoldDB" id="A0A1M5APE7"/>
<evidence type="ECO:0000259" key="2">
    <source>
        <dbReference type="Pfam" id="PF13369"/>
    </source>
</evidence>
<dbReference type="RefSeq" id="WP_073062157.1">
    <property type="nucleotide sequence ID" value="NZ_FQUS01000007.1"/>
</dbReference>
<dbReference type="InterPro" id="IPR032698">
    <property type="entry name" value="SirB1_N"/>
</dbReference>
<reference evidence="3 4" key="1">
    <citation type="submission" date="2016-11" db="EMBL/GenBank/DDBJ databases">
        <authorList>
            <person name="Jaros S."/>
            <person name="Januszkiewicz K."/>
            <person name="Wedrychowicz H."/>
        </authorList>
    </citation>
    <scope>NUCLEOTIDE SEQUENCE [LARGE SCALE GENOMIC DNA]</scope>
    <source>
        <strain evidence="3 4">DSM 21986</strain>
    </source>
</reference>
<protein>
    <submittedName>
        <fullName evidence="3">Regulator of sirC expression, contains transglutaminase-like and TPR domains</fullName>
    </submittedName>
</protein>
<dbReference type="Proteomes" id="UP000184041">
    <property type="component" value="Unassembled WGS sequence"/>
</dbReference>
<keyword evidence="4" id="KW-1185">Reference proteome</keyword>
<evidence type="ECO:0000313" key="4">
    <source>
        <dbReference type="Proteomes" id="UP000184041"/>
    </source>
</evidence>